<dbReference type="Pfam" id="PF00269">
    <property type="entry name" value="SASP"/>
    <property type="match status" value="1"/>
</dbReference>
<reference evidence="1" key="1">
    <citation type="submission" date="2022-08" db="EMBL/GenBank/DDBJ databases">
        <title>Alicyclobacillus dauci DSM2870, complete genome.</title>
        <authorList>
            <person name="Wang Q."/>
            <person name="Cai R."/>
            <person name="Wang Z."/>
        </authorList>
    </citation>
    <scope>NUCLEOTIDE SEQUENCE</scope>
    <source>
        <strain evidence="1">DSM 28700</strain>
    </source>
</reference>
<proteinExistence type="predicted"/>
<dbReference type="RefSeq" id="WP_268046102.1">
    <property type="nucleotide sequence ID" value="NZ_CP104064.1"/>
</dbReference>
<sequence>MSDNREQRDNLVPTIGPNGQLRVVEGMNYAQRKSPAKMVADKLNVPYNEDGDNGNLTTREAGKIGGHIGGPMVRKLVYLAREEMAKQHVNQLIQSQKK</sequence>
<dbReference type="EMBL" id="CP104064">
    <property type="protein sequence ID" value="WAH38526.1"/>
    <property type="molecule type" value="Genomic_DNA"/>
</dbReference>
<keyword evidence="2" id="KW-1185">Reference proteome</keyword>
<organism evidence="1 2">
    <name type="scientific">Alicyclobacillus dauci</name>
    <dbReference type="NCBI Taxonomy" id="1475485"/>
    <lineage>
        <taxon>Bacteria</taxon>
        <taxon>Bacillati</taxon>
        <taxon>Bacillota</taxon>
        <taxon>Bacilli</taxon>
        <taxon>Bacillales</taxon>
        <taxon>Alicyclobacillaceae</taxon>
        <taxon>Alicyclobacillus</taxon>
    </lineage>
</organism>
<dbReference type="Proteomes" id="UP001164803">
    <property type="component" value="Chromosome"/>
</dbReference>
<evidence type="ECO:0000313" key="1">
    <source>
        <dbReference type="EMBL" id="WAH38526.1"/>
    </source>
</evidence>
<gene>
    <name evidence="1" type="ORF">NZD86_08610</name>
</gene>
<dbReference type="InterPro" id="IPR038300">
    <property type="entry name" value="SASP_sf_alpha/beta"/>
</dbReference>
<evidence type="ECO:0000313" key="2">
    <source>
        <dbReference type="Proteomes" id="UP001164803"/>
    </source>
</evidence>
<dbReference type="Gene3D" id="6.10.10.80">
    <property type="entry name" value="Small, acid-soluble spore protein, alpha/beta type-like"/>
    <property type="match status" value="1"/>
</dbReference>
<accession>A0ABY6Z8D8</accession>
<dbReference type="InterPro" id="IPR001448">
    <property type="entry name" value="SASP_alpha/beta-type"/>
</dbReference>
<name>A0ABY6Z8D8_9BACL</name>
<protein>
    <submittedName>
        <fullName evidence="1">Alpha/beta-type small acid-soluble spore protein</fullName>
    </submittedName>
</protein>